<dbReference type="Gene3D" id="3.30.9.10">
    <property type="entry name" value="D-Amino Acid Oxidase, subunit A, domain 2"/>
    <property type="match status" value="1"/>
</dbReference>
<feature type="domain" description="FAD dependent oxidoreductase" evidence="4">
    <location>
        <begin position="103"/>
        <end position="474"/>
    </location>
</feature>
<feature type="compositionally biased region" description="Basic and acidic residues" evidence="2">
    <location>
        <begin position="846"/>
        <end position="855"/>
    </location>
</feature>
<feature type="chain" id="PRO_5030521566" description="FAD dependent oxidoreductase domain-containing protein" evidence="3">
    <location>
        <begin position="19"/>
        <end position="937"/>
    </location>
</feature>
<dbReference type="SUPFAM" id="SSF54373">
    <property type="entry name" value="FAD-linked reductases, C-terminal domain"/>
    <property type="match status" value="1"/>
</dbReference>
<dbReference type="AlphaFoldDB" id="A0A7S3Q339"/>
<feature type="region of interest" description="Disordered" evidence="2">
    <location>
        <begin position="585"/>
        <end position="752"/>
    </location>
</feature>
<feature type="compositionally biased region" description="Basic and acidic residues" evidence="2">
    <location>
        <begin position="725"/>
        <end position="736"/>
    </location>
</feature>
<protein>
    <recommendedName>
        <fullName evidence="4">FAD dependent oxidoreductase domain-containing protein</fullName>
    </recommendedName>
</protein>
<sequence length="937" mass="101836">MMYKKCFVLIALAREAMAFTAIASSTRQSFLSLSSLSGPGSNQDLSGGIFFDGSNDFKVDQSFPSDIDKSSSGISRFSKEDKVKGLTANRLSKRNRPKTIPKDVVIIGAGLAGLSAALHISLHSNRQVTILDKEDPFQQMEKTTAGSFAAAGMLAPQSERLPSGPLLDLCLRSRDMYSDFVQEVESITSSCGDDAKKYLWSKNTPTDGLEPWEVGYSAKGGFLAPAFAGDSVATWSPPAQTGASAVWLDDIQVHEMEPSLHPEVIGGWWFPEDASVDARRLTCALRAACAERGVQFMCGEGCAAGSLELGGGNCKGIKLDDGRTLSASSVVVANGSWMRNLLPVPITPHKGQSFSVRMPADTEPVLSRVLFAQDTYIVPKVDGRIVIGATVEAGSFDPNVTPAGLMHCMSNALQLVPGLGDLPVEETWAGLRPTTPDKGPILGRTKWDNLFIAGGYWRNGVLLAPKTGQLIGDLVLNKGASLDDTEDEELLEAFKWDRFTVAGGGKALAANTRYAASMHPVHKRSSGMGVAAAVGTELGFYSGASDAAEERKRDRESLFQDFGISDNEEDVFELAAKQGLSDSTAFSYSSKVEKPRKSNENTTPDPITTNRSNYAVDEKKSSQALPFDGAPDAFTVGVASSSSSNDESRSLPQEKLVEKASKSHNLESVYKNIRKNKAENSSKVEMAQSENDTKPDPGFRIFHVDSITRKETEVPPYTSPMKSKAVIEKNDNEKTTANKANSVNELENKSPKMEAAEVLSDGYDQPDNYDETTFDGYQTIQSANSRNSRDEELEAMKNARMANRVKSSKIDESMIGVILMEDTEPIGKKKKKTVQKIPNNHSSNKNNDENDNKVKDLSDIYSKIQANKHASATNNGFQMQKTEPETKLDPGFRITHVNRESREKTIITPYTSPGSFKKEIDSNVFSQLDVGSEAWGE</sequence>
<accession>A0A7S3Q339</accession>
<organism evidence="5">
    <name type="scientific">Chaetoceros debilis</name>
    <dbReference type="NCBI Taxonomy" id="122233"/>
    <lineage>
        <taxon>Eukaryota</taxon>
        <taxon>Sar</taxon>
        <taxon>Stramenopiles</taxon>
        <taxon>Ochrophyta</taxon>
        <taxon>Bacillariophyta</taxon>
        <taxon>Coscinodiscophyceae</taxon>
        <taxon>Chaetocerotophycidae</taxon>
        <taxon>Chaetocerotales</taxon>
        <taxon>Chaetocerotaceae</taxon>
        <taxon>Chaetoceros</taxon>
    </lineage>
</organism>
<dbReference type="InterPro" id="IPR006076">
    <property type="entry name" value="FAD-dep_OxRdtase"/>
</dbReference>
<dbReference type="PANTHER" id="PTHR13847:SF289">
    <property type="entry name" value="GLYCINE OXIDASE"/>
    <property type="match status" value="1"/>
</dbReference>
<feature type="compositionally biased region" description="Basic and acidic residues" evidence="2">
    <location>
        <begin position="655"/>
        <end position="665"/>
    </location>
</feature>
<dbReference type="Pfam" id="PF01266">
    <property type="entry name" value="DAO"/>
    <property type="match status" value="1"/>
</dbReference>
<dbReference type="GO" id="GO:0005737">
    <property type="term" value="C:cytoplasm"/>
    <property type="evidence" value="ECO:0007669"/>
    <property type="project" value="TreeGrafter"/>
</dbReference>
<keyword evidence="1" id="KW-0560">Oxidoreductase</keyword>
<evidence type="ECO:0000256" key="1">
    <source>
        <dbReference type="ARBA" id="ARBA00023002"/>
    </source>
</evidence>
<dbReference type="EMBL" id="HBIO01011539">
    <property type="protein sequence ID" value="CAE0464142.1"/>
    <property type="molecule type" value="Transcribed_RNA"/>
</dbReference>
<feature type="signal peptide" evidence="3">
    <location>
        <begin position="1"/>
        <end position="18"/>
    </location>
</feature>
<keyword evidence="3" id="KW-0732">Signal</keyword>
<evidence type="ECO:0000256" key="3">
    <source>
        <dbReference type="SAM" id="SignalP"/>
    </source>
</evidence>
<name>A0A7S3Q339_9STRA</name>
<dbReference type="SUPFAM" id="SSF51905">
    <property type="entry name" value="FAD/NAD(P)-binding domain"/>
    <property type="match status" value="1"/>
</dbReference>
<proteinExistence type="predicted"/>
<reference evidence="5" key="1">
    <citation type="submission" date="2021-01" db="EMBL/GenBank/DDBJ databases">
        <authorList>
            <person name="Corre E."/>
            <person name="Pelletier E."/>
            <person name="Niang G."/>
            <person name="Scheremetjew M."/>
            <person name="Finn R."/>
            <person name="Kale V."/>
            <person name="Holt S."/>
            <person name="Cochrane G."/>
            <person name="Meng A."/>
            <person name="Brown T."/>
            <person name="Cohen L."/>
        </authorList>
    </citation>
    <scope>NUCLEOTIDE SEQUENCE</scope>
    <source>
        <strain evidence="5">MM31A-1</strain>
    </source>
</reference>
<dbReference type="GO" id="GO:0016491">
    <property type="term" value="F:oxidoreductase activity"/>
    <property type="evidence" value="ECO:0007669"/>
    <property type="project" value="UniProtKB-KW"/>
</dbReference>
<gene>
    <name evidence="5" type="ORF">CDEB00056_LOCUS8983</name>
</gene>
<evidence type="ECO:0000256" key="2">
    <source>
        <dbReference type="SAM" id="MobiDB-lite"/>
    </source>
</evidence>
<feature type="region of interest" description="Disordered" evidence="2">
    <location>
        <begin position="828"/>
        <end position="855"/>
    </location>
</feature>
<feature type="compositionally biased region" description="Basic and acidic residues" evidence="2">
    <location>
        <begin position="691"/>
        <end position="713"/>
    </location>
</feature>
<evidence type="ECO:0000259" key="4">
    <source>
        <dbReference type="Pfam" id="PF01266"/>
    </source>
</evidence>
<evidence type="ECO:0000313" key="5">
    <source>
        <dbReference type="EMBL" id="CAE0464142.1"/>
    </source>
</evidence>
<dbReference type="Gene3D" id="3.50.50.60">
    <property type="entry name" value="FAD/NAD(P)-binding domain"/>
    <property type="match status" value="1"/>
</dbReference>
<dbReference type="InterPro" id="IPR036188">
    <property type="entry name" value="FAD/NAD-bd_sf"/>
</dbReference>
<dbReference type="PANTHER" id="PTHR13847">
    <property type="entry name" value="SARCOSINE DEHYDROGENASE-RELATED"/>
    <property type="match status" value="1"/>
</dbReference>
<feature type="compositionally biased region" description="Polar residues" evidence="2">
    <location>
        <begin position="600"/>
        <end position="613"/>
    </location>
</feature>